<proteinExistence type="predicted"/>
<evidence type="ECO:0000313" key="2">
    <source>
        <dbReference type="Proteomes" id="UP000420635"/>
    </source>
</evidence>
<dbReference type="EMBL" id="VZBQ01000151">
    <property type="protein sequence ID" value="MQN91024.1"/>
    <property type="molecule type" value="Genomic_DNA"/>
</dbReference>
<sequence length="97" mass="11329">MAPGAVALEFMWSINLLFYAYSMSSKDIKAKIILLISRFATLENKDFYVQNDYGILAYMCINEVMEYWWLENGQCLQVSKLDPISTSVRLPWFDIEL</sequence>
<organism evidence="1 2">
    <name type="scientific">Segatella copri</name>
    <dbReference type="NCBI Taxonomy" id="165179"/>
    <lineage>
        <taxon>Bacteria</taxon>
        <taxon>Pseudomonadati</taxon>
        <taxon>Bacteroidota</taxon>
        <taxon>Bacteroidia</taxon>
        <taxon>Bacteroidales</taxon>
        <taxon>Prevotellaceae</taxon>
        <taxon>Segatella</taxon>
    </lineage>
</organism>
<reference evidence="2" key="1">
    <citation type="submission" date="2019-09" db="EMBL/GenBank/DDBJ databases">
        <title>Distinct polysaccharide growth profiles of human intestinal Prevotella copri isolates.</title>
        <authorList>
            <person name="Fehlner-Peach H."/>
            <person name="Magnabosco C."/>
            <person name="Raghavan V."/>
            <person name="Scher J.U."/>
            <person name="Tett A."/>
            <person name="Cox L.M."/>
            <person name="Gottsegen C."/>
            <person name="Watters A."/>
            <person name="Wiltshire- Gordon J.D."/>
            <person name="Segata N."/>
            <person name="Bonneau R."/>
            <person name="Littman D.R."/>
        </authorList>
    </citation>
    <scope>NUCLEOTIDE SEQUENCE [LARGE SCALE GENOMIC DNA]</scope>
    <source>
        <strain evidence="2">iP54</strain>
    </source>
</reference>
<protein>
    <submittedName>
        <fullName evidence="1">Uncharacterized protein</fullName>
    </submittedName>
</protein>
<accession>A0A646HDD7</accession>
<gene>
    <name evidence="1" type="ORF">F7D59_14480</name>
</gene>
<dbReference type="AlphaFoldDB" id="A0A646HDD7"/>
<evidence type="ECO:0000313" key="1">
    <source>
        <dbReference type="EMBL" id="MQN91024.1"/>
    </source>
</evidence>
<comment type="caution">
    <text evidence="1">The sequence shown here is derived from an EMBL/GenBank/DDBJ whole genome shotgun (WGS) entry which is preliminary data.</text>
</comment>
<name>A0A646HDD7_9BACT</name>
<dbReference type="RefSeq" id="WP_153112325.1">
    <property type="nucleotide sequence ID" value="NZ_VZAS01000004.1"/>
</dbReference>
<dbReference type="Proteomes" id="UP000420635">
    <property type="component" value="Unassembled WGS sequence"/>
</dbReference>